<reference evidence="2 3" key="1">
    <citation type="submission" date="2019-06" db="EMBL/GenBank/DDBJ databases">
        <title>Erythrobacter insulae sp. nov., isolated from a tidal flat.</title>
        <authorList>
            <person name="Yoon J.-H."/>
        </authorList>
    </citation>
    <scope>NUCLEOTIDE SEQUENCE [LARGE SCALE GENOMIC DNA]</scope>
    <source>
        <strain evidence="2 3">JBTF-M21</strain>
    </source>
</reference>
<dbReference type="GO" id="GO:0010038">
    <property type="term" value="P:response to metal ion"/>
    <property type="evidence" value="ECO:0007669"/>
    <property type="project" value="InterPro"/>
</dbReference>
<dbReference type="OrthoDB" id="37622at2"/>
<organism evidence="2 3">
    <name type="scientific">Erythrobacter insulae</name>
    <dbReference type="NCBI Taxonomy" id="2584124"/>
    <lineage>
        <taxon>Bacteria</taxon>
        <taxon>Pseudomonadati</taxon>
        <taxon>Pseudomonadota</taxon>
        <taxon>Alphaproteobacteria</taxon>
        <taxon>Sphingomonadales</taxon>
        <taxon>Erythrobacteraceae</taxon>
        <taxon>Erythrobacter/Porphyrobacter group</taxon>
        <taxon>Erythrobacter</taxon>
    </lineage>
</organism>
<dbReference type="SUPFAM" id="SSF54913">
    <property type="entry name" value="GlnB-like"/>
    <property type="match status" value="1"/>
</dbReference>
<name>A0A547PB08_9SPHN</name>
<dbReference type="Proteomes" id="UP000316343">
    <property type="component" value="Unassembled WGS sequence"/>
</dbReference>
<dbReference type="InterPro" id="IPR011322">
    <property type="entry name" value="N-reg_PII-like_a/b"/>
</dbReference>
<dbReference type="AlphaFoldDB" id="A0A547PB08"/>
<dbReference type="PANTHER" id="PTHR23419">
    <property type="entry name" value="DIVALENT CATION TOLERANCE CUTA-RELATED"/>
    <property type="match status" value="1"/>
</dbReference>
<dbReference type="PANTHER" id="PTHR23419:SF8">
    <property type="entry name" value="FI09726P"/>
    <property type="match status" value="1"/>
</dbReference>
<proteinExistence type="inferred from homology"/>
<accession>A0A547PB08</accession>
<dbReference type="Pfam" id="PF03091">
    <property type="entry name" value="CutA1"/>
    <property type="match status" value="1"/>
</dbReference>
<dbReference type="Gene3D" id="3.30.70.120">
    <property type="match status" value="1"/>
</dbReference>
<dbReference type="InterPro" id="IPR004323">
    <property type="entry name" value="Ion_tolerance_CutA"/>
</dbReference>
<evidence type="ECO:0000256" key="1">
    <source>
        <dbReference type="ARBA" id="ARBA00010169"/>
    </source>
</evidence>
<keyword evidence="3" id="KW-1185">Reference proteome</keyword>
<comment type="caution">
    <text evidence="2">The sequence shown here is derived from an EMBL/GenBank/DDBJ whole genome shotgun (WGS) entry which is preliminary data.</text>
</comment>
<comment type="similarity">
    <text evidence="1">Belongs to the CutA family.</text>
</comment>
<evidence type="ECO:0000313" key="3">
    <source>
        <dbReference type="Proteomes" id="UP000316343"/>
    </source>
</evidence>
<dbReference type="EMBL" id="VHJK01000001">
    <property type="protein sequence ID" value="TRD11328.1"/>
    <property type="molecule type" value="Genomic_DNA"/>
</dbReference>
<gene>
    <name evidence="2" type="ORF">FGU71_05340</name>
</gene>
<sequence>MPDPNGAMVWCPFPDRESAREVAGILLDEKLIACANIIGQIEAIFEWNGDRTSADEVAVLFKTSESRSEDLIQRLGDCHPYDTPAIFGWSCGQMHPATMAWLLQQTGSETE</sequence>
<evidence type="ECO:0000313" key="2">
    <source>
        <dbReference type="EMBL" id="TRD11328.1"/>
    </source>
</evidence>
<dbReference type="InterPro" id="IPR015867">
    <property type="entry name" value="N-reg_PII/ATP_PRibTrfase_C"/>
</dbReference>
<dbReference type="RefSeq" id="WP_142787594.1">
    <property type="nucleotide sequence ID" value="NZ_VHJK01000001.1"/>
</dbReference>
<dbReference type="GO" id="GO:0005507">
    <property type="term" value="F:copper ion binding"/>
    <property type="evidence" value="ECO:0007669"/>
    <property type="project" value="TreeGrafter"/>
</dbReference>
<protein>
    <submittedName>
        <fullName evidence="2">Divalent-cation tolerance protein CutA</fullName>
    </submittedName>
</protein>